<protein>
    <submittedName>
        <fullName evidence="1">Uncharacterized protein</fullName>
    </submittedName>
</protein>
<gene>
    <name evidence="1" type="ORF">F1189_20065</name>
</gene>
<evidence type="ECO:0000313" key="2">
    <source>
        <dbReference type="Proteomes" id="UP000325255"/>
    </source>
</evidence>
<dbReference type="OrthoDB" id="8011223at2"/>
<dbReference type="GO" id="GO:0016787">
    <property type="term" value="F:hydrolase activity"/>
    <property type="evidence" value="ECO:0007669"/>
    <property type="project" value="InterPro"/>
</dbReference>
<keyword evidence="2" id="KW-1185">Reference proteome</keyword>
<evidence type="ECO:0000313" key="1">
    <source>
        <dbReference type="EMBL" id="KAA5610279.1"/>
    </source>
</evidence>
<dbReference type="AlphaFoldDB" id="A0A5M6IQV4"/>
<dbReference type="Proteomes" id="UP000325255">
    <property type="component" value="Unassembled WGS sequence"/>
</dbReference>
<organism evidence="1 2">
    <name type="scientific">Rhodovastum atsumiense</name>
    <dbReference type="NCBI Taxonomy" id="504468"/>
    <lineage>
        <taxon>Bacteria</taxon>
        <taxon>Pseudomonadati</taxon>
        <taxon>Pseudomonadota</taxon>
        <taxon>Alphaproteobacteria</taxon>
        <taxon>Acetobacterales</taxon>
        <taxon>Acetobacteraceae</taxon>
        <taxon>Rhodovastum</taxon>
    </lineage>
</organism>
<reference evidence="1 2" key="1">
    <citation type="submission" date="2019-09" db="EMBL/GenBank/DDBJ databases">
        <title>Genome sequence of Rhodovastum atsumiense, a diverse member of the Acetobacteraceae family of non-sulfur purple photosynthetic bacteria.</title>
        <authorList>
            <person name="Meyer T."/>
            <person name="Kyndt J."/>
        </authorList>
    </citation>
    <scope>NUCLEOTIDE SEQUENCE [LARGE SCALE GENOMIC DNA]</scope>
    <source>
        <strain evidence="1 2">DSM 21279</strain>
    </source>
</reference>
<dbReference type="SUPFAM" id="SSF56300">
    <property type="entry name" value="Metallo-dependent phosphatases"/>
    <property type="match status" value="1"/>
</dbReference>
<name>A0A5M6IQV4_9PROT</name>
<accession>A0A5M6IQV4</accession>
<sequence>MGAGHSHVISDTATSAPIRSLLPRGAGHQFVLYADACSGIPGAPHEASFAAVNAVLRRLDPAPDFILFPGDEIAGLTADPDELRAQWRHWLEREMGWLDRQAIPLWHTTGNHTAYDPMSEAVFREVLDHLPRNGPPGQEGLSYWVRRGDLLLVFVHTLWSGLGGEGHVETDWLRGVLRSQGDARYKLVLGHHPVHPVNGFSGAYQREVGPEHAATFWDVLVEGGVLAYLCSHILAFDVQVHRGVLQVCSAGAGTTHRMPEGIEYLHCVQAALDGGGLRYQVFDTAGRVRERLSWPIVLPPREVWLPLPAGESDAMVVSAASADRVIAFRFTGRAAPKGSSGAQTLLCAFQPGIQPPLWIGLHGSDQRLAVIIGPEPRRSPHSWHGPAIPAGAPFSIDLVIHAGMGPGGVLYRLGAEPRWSSLMAASPWGAERLSWPQRWSIGHAPAGPADRKFLGSGLRAFMTTVKEE</sequence>
<dbReference type="InterPro" id="IPR029052">
    <property type="entry name" value="Metallo-depent_PP-like"/>
</dbReference>
<dbReference type="Gene3D" id="3.60.21.10">
    <property type="match status" value="1"/>
</dbReference>
<dbReference type="EMBL" id="VWPK01000035">
    <property type="protein sequence ID" value="KAA5610279.1"/>
    <property type="molecule type" value="Genomic_DNA"/>
</dbReference>
<comment type="caution">
    <text evidence="1">The sequence shown here is derived from an EMBL/GenBank/DDBJ whole genome shotgun (WGS) entry which is preliminary data.</text>
</comment>
<proteinExistence type="predicted"/>